<reference evidence="1" key="1">
    <citation type="journal article" date="2014" name="Front. Microbiol.">
        <title>High frequency of phylogenetically diverse reductive dehalogenase-homologous genes in deep subseafloor sedimentary metagenomes.</title>
        <authorList>
            <person name="Kawai M."/>
            <person name="Futagami T."/>
            <person name="Toyoda A."/>
            <person name="Takaki Y."/>
            <person name="Nishi S."/>
            <person name="Hori S."/>
            <person name="Arai W."/>
            <person name="Tsubouchi T."/>
            <person name="Morono Y."/>
            <person name="Uchiyama I."/>
            <person name="Ito T."/>
            <person name="Fujiyama A."/>
            <person name="Inagaki F."/>
            <person name="Takami H."/>
        </authorList>
    </citation>
    <scope>NUCLEOTIDE SEQUENCE</scope>
    <source>
        <strain evidence="1">Expedition CK06-06</strain>
    </source>
</reference>
<proteinExistence type="predicted"/>
<evidence type="ECO:0008006" key="2">
    <source>
        <dbReference type="Google" id="ProtNLM"/>
    </source>
</evidence>
<dbReference type="EMBL" id="BART01004388">
    <property type="protein sequence ID" value="GAG70304.1"/>
    <property type="molecule type" value="Genomic_DNA"/>
</dbReference>
<gene>
    <name evidence="1" type="ORF">S01H4_11058</name>
</gene>
<organism evidence="1">
    <name type="scientific">marine sediment metagenome</name>
    <dbReference type="NCBI Taxonomy" id="412755"/>
    <lineage>
        <taxon>unclassified sequences</taxon>
        <taxon>metagenomes</taxon>
        <taxon>ecological metagenomes</taxon>
    </lineage>
</organism>
<evidence type="ECO:0000313" key="1">
    <source>
        <dbReference type="EMBL" id="GAG70304.1"/>
    </source>
</evidence>
<comment type="caution">
    <text evidence="1">The sequence shown here is derived from an EMBL/GenBank/DDBJ whole genome shotgun (WGS) entry which is preliminary data.</text>
</comment>
<sequence length="37" mass="4224">MSKILRVNMNELTCKFEDVPEKYKLFGGRALTSSITC</sequence>
<protein>
    <recommendedName>
        <fullName evidence="2">Aldehyde ferredoxin oxidoreductase N-terminal domain-containing protein</fullName>
    </recommendedName>
</protein>
<dbReference type="AlphaFoldDB" id="X0ZLM0"/>
<accession>X0ZLM0</accession>
<name>X0ZLM0_9ZZZZ</name>
<feature type="non-terminal residue" evidence="1">
    <location>
        <position position="37"/>
    </location>
</feature>